<reference evidence="1 2" key="1">
    <citation type="submission" date="2017-02" db="EMBL/GenBank/DDBJ databases">
        <authorList>
            <person name="Peterson S.W."/>
        </authorList>
    </citation>
    <scope>NUCLEOTIDE SEQUENCE [LARGE SCALE GENOMIC DNA]</scope>
    <source>
        <strain evidence="1 2">B Mb 05.01</strain>
    </source>
</reference>
<organism evidence="1 2">
    <name type="scientific">Microbacterium esteraromaticum</name>
    <dbReference type="NCBI Taxonomy" id="57043"/>
    <lineage>
        <taxon>Bacteria</taxon>
        <taxon>Bacillati</taxon>
        <taxon>Actinomycetota</taxon>
        <taxon>Actinomycetes</taxon>
        <taxon>Micrococcales</taxon>
        <taxon>Microbacteriaceae</taxon>
        <taxon>Microbacterium</taxon>
    </lineage>
</organism>
<sequence length="156" mass="17875">MVGMSTTDDRFELTVAECARYVARHGKMPTRHTPDAGDRSLGLFLQRIRQADRGTTKDIILSPDRIAVLDEVLPGWRGRGARRDVDEQIREIAAFVKRHKQYPHNRAVIDEAEPRLYRILNHLRRAADGKGNVALTPERCELLDKLLPDWNRKADV</sequence>
<dbReference type="AlphaFoldDB" id="A0A1R4KFX0"/>
<evidence type="ECO:0000313" key="2">
    <source>
        <dbReference type="Proteomes" id="UP000196320"/>
    </source>
</evidence>
<keyword evidence="2" id="KW-1185">Reference proteome</keyword>
<dbReference type="EMBL" id="FUKO01000033">
    <property type="protein sequence ID" value="SJN43211.1"/>
    <property type="molecule type" value="Genomic_DNA"/>
</dbReference>
<accession>A0A1R4KFX0</accession>
<protein>
    <submittedName>
        <fullName evidence="1">Uncharacterized protein</fullName>
    </submittedName>
</protein>
<proteinExistence type="predicted"/>
<evidence type="ECO:0000313" key="1">
    <source>
        <dbReference type="EMBL" id="SJN43211.1"/>
    </source>
</evidence>
<name>A0A1R4KFX0_9MICO</name>
<gene>
    <name evidence="1" type="ORF">FM104_12465</name>
</gene>
<dbReference type="Proteomes" id="UP000196320">
    <property type="component" value="Unassembled WGS sequence"/>
</dbReference>